<dbReference type="PROSITE" id="PS00595">
    <property type="entry name" value="AA_TRANSFER_CLASS_5"/>
    <property type="match status" value="1"/>
</dbReference>
<protein>
    <recommendedName>
        <fullName evidence="3">cysteine desulfurase</fullName>
        <ecNumber evidence="3">2.8.1.7</ecNumber>
    </recommendedName>
</protein>
<accession>A0AB39VIA5</accession>
<reference evidence="12" key="1">
    <citation type="submission" date="2024-07" db="EMBL/GenBank/DDBJ databases">
        <authorList>
            <person name="Li X.-J."/>
            <person name="Wang X."/>
        </authorList>
    </citation>
    <scope>NUCLEOTIDE SEQUENCE</scope>
    <source>
        <strain evidence="12">HSP-334</strain>
    </source>
</reference>
<keyword evidence="5" id="KW-0479">Metal-binding</keyword>
<dbReference type="InterPro" id="IPR015424">
    <property type="entry name" value="PyrdxlP-dep_Trfase"/>
</dbReference>
<dbReference type="SUPFAM" id="SSF53383">
    <property type="entry name" value="PLP-dependent transferases"/>
    <property type="match status" value="1"/>
</dbReference>
<dbReference type="EC" id="2.8.1.7" evidence="3"/>
<dbReference type="PANTHER" id="PTHR11601:SF34">
    <property type="entry name" value="CYSTEINE DESULFURASE"/>
    <property type="match status" value="1"/>
</dbReference>
<dbReference type="PANTHER" id="PTHR11601">
    <property type="entry name" value="CYSTEINE DESULFURYLASE FAMILY MEMBER"/>
    <property type="match status" value="1"/>
</dbReference>
<comment type="catalytic activity">
    <reaction evidence="9">
        <text>(sulfur carrier)-H + L-cysteine = (sulfur carrier)-SH + L-alanine</text>
        <dbReference type="Rhea" id="RHEA:43892"/>
        <dbReference type="Rhea" id="RHEA-COMP:14737"/>
        <dbReference type="Rhea" id="RHEA-COMP:14739"/>
        <dbReference type="ChEBI" id="CHEBI:29917"/>
        <dbReference type="ChEBI" id="CHEBI:35235"/>
        <dbReference type="ChEBI" id="CHEBI:57972"/>
        <dbReference type="ChEBI" id="CHEBI:64428"/>
        <dbReference type="EC" id="2.8.1.7"/>
    </reaction>
</comment>
<dbReference type="InterPro" id="IPR020578">
    <property type="entry name" value="Aminotrans_V_PyrdxlP_BS"/>
</dbReference>
<evidence type="ECO:0000256" key="4">
    <source>
        <dbReference type="ARBA" id="ARBA00022679"/>
    </source>
</evidence>
<evidence type="ECO:0000259" key="11">
    <source>
        <dbReference type="Pfam" id="PF00266"/>
    </source>
</evidence>
<evidence type="ECO:0000256" key="7">
    <source>
        <dbReference type="ARBA" id="ARBA00023004"/>
    </source>
</evidence>
<keyword evidence="4" id="KW-0808">Transferase</keyword>
<feature type="domain" description="Aminotransferase class V" evidence="11">
    <location>
        <begin position="4"/>
        <end position="369"/>
    </location>
</feature>
<evidence type="ECO:0000256" key="1">
    <source>
        <dbReference type="ARBA" id="ARBA00001933"/>
    </source>
</evidence>
<evidence type="ECO:0000256" key="9">
    <source>
        <dbReference type="ARBA" id="ARBA00050776"/>
    </source>
</evidence>
<proteinExistence type="inferred from homology"/>
<dbReference type="RefSeq" id="WP_094079053.1">
    <property type="nucleotide sequence ID" value="NZ_CP165644.1"/>
</dbReference>
<keyword evidence="7" id="KW-0408">Iron</keyword>
<dbReference type="InterPro" id="IPR016454">
    <property type="entry name" value="Cysteine_dSase"/>
</dbReference>
<dbReference type="Gene3D" id="3.90.1150.10">
    <property type="entry name" value="Aspartate Aminotransferase, domain 1"/>
    <property type="match status" value="1"/>
</dbReference>
<dbReference type="GO" id="GO:0031071">
    <property type="term" value="F:cysteine desulfurase activity"/>
    <property type="evidence" value="ECO:0007669"/>
    <property type="project" value="UniProtKB-EC"/>
</dbReference>
<comment type="similarity">
    <text evidence="2">Belongs to the class-V pyridoxal-phosphate-dependent aminotransferase family. NifS/IscS subfamily.</text>
</comment>
<dbReference type="InterPro" id="IPR000192">
    <property type="entry name" value="Aminotrans_V_dom"/>
</dbReference>
<dbReference type="Gene3D" id="3.40.640.10">
    <property type="entry name" value="Type I PLP-dependent aspartate aminotransferase-like (Major domain)"/>
    <property type="match status" value="1"/>
</dbReference>
<dbReference type="Gene3D" id="1.10.260.50">
    <property type="match status" value="1"/>
</dbReference>
<evidence type="ECO:0000256" key="10">
    <source>
        <dbReference type="RuleBase" id="RU004504"/>
    </source>
</evidence>
<dbReference type="FunFam" id="3.40.640.10:FF:000084">
    <property type="entry name" value="IscS-like cysteine desulfurase"/>
    <property type="match status" value="1"/>
</dbReference>
<dbReference type="NCBIfam" id="NF002806">
    <property type="entry name" value="PRK02948.1"/>
    <property type="match status" value="1"/>
</dbReference>
<name>A0AB39VIA5_9FUSO</name>
<keyword evidence="6" id="KW-0663">Pyridoxal phosphate</keyword>
<dbReference type="KEGG" id="lrug:AB8B22_03180"/>
<dbReference type="PIRSF" id="PIRSF005572">
    <property type="entry name" value="NifS"/>
    <property type="match status" value="1"/>
</dbReference>
<organism evidence="12">
    <name type="scientific">Leptotrichia rugosa</name>
    <dbReference type="NCBI Taxonomy" id="3239302"/>
    <lineage>
        <taxon>Bacteria</taxon>
        <taxon>Fusobacteriati</taxon>
        <taxon>Fusobacteriota</taxon>
        <taxon>Fusobacteriia</taxon>
        <taxon>Fusobacteriales</taxon>
        <taxon>Leptotrichiaceae</taxon>
        <taxon>Leptotrichia</taxon>
    </lineage>
</organism>
<dbReference type="AlphaFoldDB" id="A0AB39VIA5"/>
<dbReference type="GO" id="GO:0046872">
    <property type="term" value="F:metal ion binding"/>
    <property type="evidence" value="ECO:0007669"/>
    <property type="project" value="UniProtKB-KW"/>
</dbReference>
<dbReference type="EMBL" id="CP165644">
    <property type="protein sequence ID" value="XDU67435.1"/>
    <property type="molecule type" value="Genomic_DNA"/>
</dbReference>
<evidence type="ECO:0000256" key="6">
    <source>
        <dbReference type="ARBA" id="ARBA00022898"/>
    </source>
</evidence>
<evidence type="ECO:0000256" key="2">
    <source>
        <dbReference type="ARBA" id="ARBA00006490"/>
    </source>
</evidence>
<comment type="cofactor">
    <cofactor evidence="1 10">
        <name>pyridoxal 5'-phosphate</name>
        <dbReference type="ChEBI" id="CHEBI:597326"/>
    </cofactor>
</comment>
<evidence type="ECO:0000313" key="12">
    <source>
        <dbReference type="EMBL" id="XDU67435.1"/>
    </source>
</evidence>
<dbReference type="InterPro" id="IPR015421">
    <property type="entry name" value="PyrdxlP-dep_Trfase_major"/>
</dbReference>
<evidence type="ECO:0000256" key="5">
    <source>
        <dbReference type="ARBA" id="ARBA00022723"/>
    </source>
</evidence>
<dbReference type="Pfam" id="PF00266">
    <property type="entry name" value="Aminotran_5"/>
    <property type="match status" value="1"/>
</dbReference>
<dbReference type="GO" id="GO:0051536">
    <property type="term" value="F:iron-sulfur cluster binding"/>
    <property type="evidence" value="ECO:0007669"/>
    <property type="project" value="UniProtKB-KW"/>
</dbReference>
<evidence type="ECO:0000256" key="8">
    <source>
        <dbReference type="ARBA" id="ARBA00023014"/>
    </source>
</evidence>
<evidence type="ECO:0000256" key="3">
    <source>
        <dbReference type="ARBA" id="ARBA00012239"/>
    </source>
</evidence>
<gene>
    <name evidence="12" type="ORF">AB8B22_03180</name>
</gene>
<keyword evidence="8" id="KW-0411">Iron-sulfur</keyword>
<dbReference type="InterPro" id="IPR015422">
    <property type="entry name" value="PyrdxlP-dep_Trfase_small"/>
</dbReference>
<sequence>MKLVYLDNAATTKMSKRVIEEMTESFEEIYGNPSSTHTLGQKAKAVVENARHIVAKNLKVEAKEIVFTSGGAEGNNLVIKGFLKQNKDKGKHIITTKIEHSTVLKTFESLEKQGYDVTYIDVTKDGIIDVEKLKKAVRKDTALVSVMFVNNETGVIQPIKEIGEFLKEKEIFFHTDAVQAIGKFEIYPKELRIDALTVSSHKFYGPKGTGFVFIDKKYNIEKEIFGGSQERNRRAGTENVNGILGTGVALEEVYEKMEVIFEHEKKIQEYLEEKLKNEIGRIQKVEINGENSRRVKNITNVFIENTDIQMLLVALDMRGICVSGGSACMSGSLENSYVLEAMGLNDERLKSSFRISIGKDTTIEEIDYFIENLKEII</sequence>